<proteinExistence type="predicted"/>
<dbReference type="Pfam" id="PF25460">
    <property type="entry name" value="Beta-prop_Aladin"/>
    <property type="match status" value="1"/>
</dbReference>
<dbReference type="GO" id="GO:0016020">
    <property type="term" value="C:membrane"/>
    <property type="evidence" value="ECO:0007669"/>
    <property type="project" value="UniProtKB-SubCell"/>
</dbReference>
<gene>
    <name evidence="7" type="ORF">QR680_015214</name>
</gene>
<keyword evidence="4 5" id="KW-0472">Membrane</keyword>
<dbReference type="GO" id="GO:0006913">
    <property type="term" value="P:nucleocytoplasmic transport"/>
    <property type="evidence" value="ECO:0007669"/>
    <property type="project" value="TreeGrafter"/>
</dbReference>
<evidence type="ECO:0000256" key="3">
    <source>
        <dbReference type="ARBA" id="ARBA00022989"/>
    </source>
</evidence>
<evidence type="ECO:0000313" key="7">
    <source>
        <dbReference type="EMBL" id="KAK0421400.1"/>
    </source>
</evidence>
<dbReference type="GO" id="GO:0005643">
    <property type="term" value="C:nuclear pore"/>
    <property type="evidence" value="ECO:0007669"/>
    <property type="project" value="TreeGrafter"/>
</dbReference>
<name>A0AA39M5L2_9BILA</name>
<dbReference type="InterPro" id="IPR045139">
    <property type="entry name" value="Aladin"/>
</dbReference>
<evidence type="ECO:0000256" key="5">
    <source>
        <dbReference type="SAM" id="Phobius"/>
    </source>
</evidence>
<dbReference type="InterPro" id="IPR015943">
    <property type="entry name" value="WD40/YVTN_repeat-like_dom_sf"/>
</dbReference>
<dbReference type="Pfam" id="PF10292">
    <property type="entry name" value="7TM_GPCR_Srab"/>
    <property type="match status" value="1"/>
</dbReference>
<dbReference type="PANTHER" id="PTHR14494">
    <property type="entry name" value="ALADIN/ADRACALIN/AAAS"/>
    <property type="match status" value="1"/>
</dbReference>
<feature type="transmembrane region" description="Helical" evidence="5">
    <location>
        <begin position="648"/>
        <end position="672"/>
    </location>
</feature>
<dbReference type="AlphaFoldDB" id="A0AA39M5L2"/>
<dbReference type="InterPro" id="IPR057403">
    <property type="entry name" value="Beta-prop_Aladin"/>
</dbReference>
<evidence type="ECO:0000256" key="2">
    <source>
        <dbReference type="ARBA" id="ARBA00022692"/>
    </source>
</evidence>
<dbReference type="Gene3D" id="2.130.10.10">
    <property type="entry name" value="YVTN repeat-like/Quinoprotein amine dehydrogenase"/>
    <property type="match status" value="1"/>
</dbReference>
<protein>
    <recommendedName>
        <fullName evidence="6">Aladin seven-bladed propeller domain-containing protein</fullName>
    </recommendedName>
</protein>
<feature type="transmembrane region" description="Helical" evidence="5">
    <location>
        <begin position="742"/>
        <end position="759"/>
    </location>
</feature>
<dbReference type="SUPFAM" id="SSF81321">
    <property type="entry name" value="Family A G protein-coupled receptor-like"/>
    <property type="match status" value="1"/>
</dbReference>
<evidence type="ECO:0000313" key="8">
    <source>
        <dbReference type="Proteomes" id="UP001175271"/>
    </source>
</evidence>
<comment type="caution">
    <text evidence="7">The sequence shown here is derived from an EMBL/GenBank/DDBJ whole genome shotgun (WGS) entry which is preliminary data.</text>
</comment>
<reference evidence="7" key="1">
    <citation type="submission" date="2023-06" db="EMBL/GenBank/DDBJ databases">
        <title>Genomic analysis of the entomopathogenic nematode Steinernema hermaphroditum.</title>
        <authorList>
            <person name="Schwarz E.M."/>
            <person name="Heppert J.K."/>
            <person name="Baniya A."/>
            <person name="Schwartz H.T."/>
            <person name="Tan C.-H."/>
            <person name="Antoshechkin I."/>
            <person name="Sternberg P.W."/>
            <person name="Goodrich-Blair H."/>
            <person name="Dillman A.R."/>
        </authorList>
    </citation>
    <scope>NUCLEOTIDE SEQUENCE</scope>
    <source>
        <strain evidence="7">PS9179</strain>
        <tissue evidence="7">Whole animal</tissue>
    </source>
</reference>
<evidence type="ECO:0000256" key="1">
    <source>
        <dbReference type="ARBA" id="ARBA00004141"/>
    </source>
</evidence>
<dbReference type="Gene3D" id="1.20.1070.10">
    <property type="entry name" value="Rhodopsin 7-helix transmembrane proteins"/>
    <property type="match status" value="1"/>
</dbReference>
<feature type="transmembrane region" description="Helical" evidence="5">
    <location>
        <begin position="605"/>
        <end position="624"/>
    </location>
</feature>
<keyword evidence="8" id="KW-1185">Reference proteome</keyword>
<dbReference type="EMBL" id="JAUCMV010000002">
    <property type="protein sequence ID" value="KAK0421400.1"/>
    <property type="molecule type" value="Genomic_DNA"/>
</dbReference>
<organism evidence="7 8">
    <name type="scientific">Steinernema hermaphroditum</name>
    <dbReference type="NCBI Taxonomy" id="289476"/>
    <lineage>
        <taxon>Eukaryota</taxon>
        <taxon>Metazoa</taxon>
        <taxon>Ecdysozoa</taxon>
        <taxon>Nematoda</taxon>
        <taxon>Chromadorea</taxon>
        <taxon>Rhabditida</taxon>
        <taxon>Tylenchina</taxon>
        <taxon>Panagrolaimomorpha</taxon>
        <taxon>Strongyloidoidea</taxon>
        <taxon>Steinernematidae</taxon>
        <taxon>Steinernema</taxon>
    </lineage>
</organism>
<sequence length="795" mass="89694">MSLLNFPPPRECLDECYAVQDVNGRLSYGSKDDVNEFMRVNLKRYPLFDKAKLQQMQHSMSHGNLENAFRQSNSSIDKVSKIARIWNRKGASGLVGYMVGGNENKLGKLVRSVSFGFIAPMEDIEQAAEEDSIYEECSSTLNWKENWVRAVAWHPSGNRVAVCQPSDYIRVFKFGDIGAPKTLQHVRQKRVSAMCWQLFDQHESILAVGCSDCVIVWRLPAQMTTNRPPPSCAQVIENSAFSPVTDLFWDEGSLTSLYICSAGSSRIQICDILNDEHASVSCGERVGRMFPSKTGSKLMVALMNNSIKVFDKIDWTYERWSDLTGRCTSAVWTADEQYLLFTTLNEKFIYYIRFNHRGNTSRTFGNSYASVIYDLSEILLTDPDRDTSDKSIGGSVKSLAINNDGNRLAVSFQDNPKNIALFIVDTNPFLNLIPGSFIEAPEFGIATHISFVPQFTKGALLCTIWSEGKMQYIPLIYGKNQQPFLYTNYASFNCSSIIGGLPGSSAISPEPAGECEGDKENVDLSSRQLLKLLALHSNDVYIYLFTSPETRCDYVPTNVRCFAYRLPITFGMQITVFASAAVLVERLVATKRSKVYERYGTALGNSLGVAALILSILMMVIMSYDEDFKSNYRRPYCTTSDDNNKCRVIGVLSVNLGVELMNVLIFPILFCINKNLRKSGVQKSLSTNYQLSENIRSMTVLTPFAITQMIFVSFYIIAVFFYTTLTSSLSPEFYPAYLESVSLIPVYAVILPVVVWFMNRRFKEKTMNRLNEGMKKQDMDDYFKALQSNWQTKNI</sequence>
<keyword evidence="3 5" id="KW-1133">Transmembrane helix</keyword>
<dbReference type="SUPFAM" id="SSF50978">
    <property type="entry name" value="WD40 repeat-like"/>
    <property type="match status" value="1"/>
</dbReference>
<feature type="domain" description="Aladin seven-bladed propeller" evidence="6">
    <location>
        <begin position="132"/>
        <end position="476"/>
    </location>
</feature>
<dbReference type="InterPro" id="IPR036322">
    <property type="entry name" value="WD40_repeat_dom_sf"/>
</dbReference>
<accession>A0AA39M5L2</accession>
<dbReference type="SMART" id="SM00320">
    <property type="entry name" value="WD40"/>
    <property type="match status" value="3"/>
</dbReference>
<dbReference type="InterPro" id="IPR019408">
    <property type="entry name" value="7TM_GPCR_serpentine_rcpt_Srab"/>
</dbReference>
<feature type="transmembrane region" description="Helical" evidence="5">
    <location>
        <begin position="562"/>
        <end position="584"/>
    </location>
</feature>
<dbReference type="Proteomes" id="UP001175271">
    <property type="component" value="Unassembled WGS sequence"/>
</dbReference>
<evidence type="ECO:0000259" key="6">
    <source>
        <dbReference type="Pfam" id="PF25460"/>
    </source>
</evidence>
<keyword evidence="2 5" id="KW-0812">Transmembrane</keyword>
<dbReference type="PANTHER" id="PTHR14494:SF0">
    <property type="entry name" value="ALADIN"/>
    <property type="match status" value="1"/>
</dbReference>
<comment type="subcellular location">
    <subcellularLocation>
        <location evidence="1">Membrane</location>
        <topology evidence="1">Multi-pass membrane protein</topology>
    </subcellularLocation>
</comment>
<feature type="transmembrane region" description="Helical" evidence="5">
    <location>
        <begin position="700"/>
        <end position="722"/>
    </location>
</feature>
<dbReference type="InterPro" id="IPR001680">
    <property type="entry name" value="WD40_rpt"/>
</dbReference>
<evidence type="ECO:0000256" key="4">
    <source>
        <dbReference type="ARBA" id="ARBA00023136"/>
    </source>
</evidence>